<dbReference type="Pfam" id="PF06210">
    <property type="entry name" value="DUF1003"/>
    <property type="match status" value="1"/>
</dbReference>
<reference evidence="2" key="1">
    <citation type="submission" date="2020-10" db="EMBL/GenBank/DDBJ databases">
        <authorList>
            <person name="Castelo-Branco R."/>
            <person name="Eusebio N."/>
            <person name="Adriana R."/>
            <person name="Vieira A."/>
            <person name="Brugerolle De Fraissinette N."/>
            <person name="Rezende De Castro R."/>
            <person name="Schneider M.P."/>
            <person name="Vasconcelos V."/>
            <person name="Leao P.N."/>
        </authorList>
    </citation>
    <scope>NUCLEOTIDE SEQUENCE</scope>
    <source>
        <strain evidence="2">LEGE 12446</strain>
    </source>
</reference>
<dbReference type="AlphaFoldDB" id="A0A8J6ZYS3"/>
<accession>A0A8J6ZYS3</accession>
<evidence type="ECO:0000256" key="1">
    <source>
        <dbReference type="SAM" id="Phobius"/>
    </source>
</evidence>
<dbReference type="RefSeq" id="WP_193915480.1">
    <property type="nucleotide sequence ID" value="NZ_JADEXS020000001.1"/>
</dbReference>
<organism evidence="2 3">
    <name type="scientific">Desmonostoc muscorum LEGE 12446</name>
    <dbReference type="NCBI Taxonomy" id="1828758"/>
    <lineage>
        <taxon>Bacteria</taxon>
        <taxon>Bacillati</taxon>
        <taxon>Cyanobacteriota</taxon>
        <taxon>Cyanophyceae</taxon>
        <taxon>Nostocales</taxon>
        <taxon>Nostocaceae</taxon>
        <taxon>Desmonostoc</taxon>
    </lineage>
</organism>
<keyword evidence="1" id="KW-0812">Transmembrane</keyword>
<keyword evidence="3" id="KW-1185">Reference proteome</keyword>
<evidence type="ECO:0000313" key="3">
    <source>
        <dbReference type="Proteomes" id="UP000622533"/>
    </source>
</evidence>
<gene>
    <name evidence="2" type="ORF">IQ276_09455</name>
</gene>
<sequence>MNTSKTLSSNKVDAKVAQKPQIVEMQSASQNTSSEELTFGQRLADKFATQVGSWGFLIGQSTILAGWVGINLMPGVPHWDDSPFMMLNLVFSFASAYTAPIVLMSQNRQSDTDRKNAEIDHKVNLRAGQNIELLHEKLDDIHTQQLNELTQIIKEQQRVISELKVTLVPTSKQTKKLKLGVLPGLHTQSNAKFAKETSTNKTFVTEQQLGENNKVVEKMIRQ</sequence>
<dbReference type="PANTHER" id="PTHR41386:SF1">
    <property type="entry name" value="MEMBRANE PROTEIN"/>
    <property type="match status" value="1"/>
</dbReference>
<proteinExistence type="predicted"/>
<keyword evidence="1" id="KW-1133">Transmembrane helix</keyword>
<protein>
    <submittedName>
        <fullName evidence="2">DUF1003 domain-containing protein</fullName>
    </submittedName>
</protein>
<name>A0A8J6ZYS3_DESMC</name>
<dbReference type="Proteomes" id="UP000622533">
    <property type="component" value="Unassembled WGS sequence"/>
</dbReference>
<feature type="transmembrane region" description="Helical" evidence="1">
    <location>
        <begin position="84"/>
        <end position="105"/>
    </location>
</feature>
<dbReference type="EMBL" id="JADEXS010000094">
    <property type="protein sequence ID" value="MBE9022646.1"/>
    <property type="molecule type" value="Genomic_DNA"/>
</dbReference>
<dbReference type="InterPro" id="IPR010406">
    <property type="entry name" value="DUF1003"/>
</dbReference>
<feature type="transmembrane region" description="Helical" evidence="1">
    <location>
        <begin position="51"/>
        <end position="72"/>
    </location>
</feature>
<evidence type="ECO:0000313" key="2">
    <source>
        <dbReference type="EMBL" id="MBE9022646.1"/>
    </source>
</evidence>
<keyword evidence="1" id="KW-0472">Membrane</keyword>
<comment type="caution">
    <text evidence="2">The sequence shown here is derived from an EMBL/GenBank/DDBJ whole genome shotgun (WGS) entry which is preliminary data.</text>
</comment>
<dbReference type="PANTHER" id="PTHR41386">
    <property type="entry name" value="INTEGRAL MEMBRANE PROTEIN-RELATED"/>
    <property type="match status" value="1"/>
</dbReference>